<dbReference type="GO" id="GO:0016740">
    <property type="term" value="F:transferase activity"/>
    <property type="evidence" value="ECO:0007669"/>
    <property type="project" value="UniProtKB-KW"/>
</dbReference>
<feature type="domain" description="LicD/FKTN/FKRP nucleotidyltransferase" evidence="1">
    <location>
        <begin position="22"/>
        <end position="130"/>
    </location>
</feature>
<dbReference type="GO" id="GO:0009100">
    <property type="term" value="P:glycoprotein metabolic process"/>
    <property type="evidence" value="ECO:0007669"/>
    <property type="project" value="UniProtKB-ARBA"/>
</dbReference>
<dbReference type="Proteomes" id="UP000681343">
    <property type="component" value="Chromosome"/>
</dbReference>
<evidence type="ECO:0000313" key="3">
    <source>
        <dbReference type="Proteomes" id="UP000681343"/>
    </source>
</evidence>
<evidence type="ECO:0000313" key="2">
    <source>
        <dbReference type="EMBL" id="BCK77951.1"/>
    </source>
</evidence>
<dbReference type="AlphaFoldDB" id="A0A810PXQ4"/>
<dbReference type="PANTHER" id="PTHR43404:SF2">
    <property type="entry name" value="LIPOPOLYSACCHARIDE CHOLINEPHOSPHOTRANSFERASE LICD"/>
    <property type="match status" value="1"/>
</dbReference>
<protein>
    <submittedName>
        <fullName evidence="2">Phosphorylcholine transferase LicD</fullName>
    </submittedName>
</protein>
<dbReference type="Pfam" id="PF04991">
    <property type="entry name" value="LicD"/>
    <property type="match status" value="1"/>
</dbReference>
<reference evidence="2" key="1">
    <citation type="submission" date="2020-09" db="EMBL/GenBank/DDBJ databases">
        <title>New species isolated from human feces.</title>
        <authorList>
            <person name="Kitahara M."/>
            <person name="Shigeno Y."/>
            <person name="Shime M."/>
            <person name="Matsumoto Y."/>
            <person name="Nakamura S."/>
            <person name="Motooka D."/>
            <person name="Fukuoka S."/>
            <person name="Nishikawa H."/>
            <person name="Benno Y."/>
        </authorList>
    </citation>
    <scope>NUCLEOTIDE SEQUENCE</scope>
    <source>
        <strain evidence="2">MM35</strain>
    </source>
</reference>
<accession>A0A810PXQ4</accession>
<dbReference type="KEGG" id="vfa:MM35RIKEN_01430"/>
<sequence length="283" mass="32673">MTALQEHQAVLLELLRELDRVCTAHNIPYVLFAGTALGAARHRGFIPWDDDLDVALLRPDYERLLALDDGCWGEKYFLQREFSPHWPLHFSKLRKNGTTCLEKYRPKDERSHRGIYIDVFPLDNAAPTAAGRLWQFAASRVVLAKSLWERGYETDSATKKLFMTLCRPLPIGPFLRAVNRPGARDSQCVHSFLGGTSRCRKGVFPRAWFTRRKTADFAGFRAPVSQENEALLTALYGDYRRLPTAEERSKKRHAMLVDTRRDYREYAGRQETLPITEFTRNIR</sequence>
<dbReference type="RefSeq" id="WP_212818437.1">
    <property type="nucleotide sequence ID" value="NZ_AP023415.1"/>
</dbReference>
<gene>
    <name evidence="2" type="primary">licD2</name>
    <name evidence="2" type="ORF">MM35RIKEN_01430</name>
</gene>
<dbReference type="InterPro" id="IPR007074">
    <property type="entry name" value="LicD/FKTN/FKRP_NTP_transf"/>
</dbReference>
<evidence type="ECO:0000259" key="1">
    <source>
        <dbReference type="Pfam" id="PF04991"/>
    </source>
</evidence>
<name>A0A810PXQ4_9FIRM</name>
<dbReference type="EMBL" id="AP023415">
    <property type="protein sequence ID" value="BCK77951.1"/>
    <property type="molecule type" value="Genomic_DNA"/>
</dbReference>
<dbReference type="PANTHER" id="PTHR43404">
    <property type="entry name" value="LIPOPOLYSACCHARIDE CHOLINEPHOSPHOTRANSFERASE LICD"/>
    <property type="match status" value="1"/>
</dbReference>
<dbReference type="InterPro" id="IPR052942">
    <property type="entry name" value="LPS_cholinephosphotransferase"/>
</dbReference>
<proteinExistence type="predicted"/>
<keyword evidence="3" id="KW-1185">Reference proteome</keyword>
<keyword evidence="2" id="KW-0808">Transferase</keyword>
<organism evidence="2 3">
    <name type="scientific">Vescimonas fastidiosa</name>
    <dbReference type="NCBI Taxonomy" id="2714353"/>
    <lineage>
        <taxon>Bacteria</taxon>
        <taxon>Bacillati</taxon>
        <taxon>Bacillota</taxon>
        <taxon>Clostridia</taxon>
        <taxon>Eubacteriales</taxon>
        <taxon>Oscillospiraceae</taxon>
        <taxon>Vescimonas</taxon>
    </lineage>
</organism>